<proteinExistence type="predicted"/>
<evidence type="ECO:0000313" key="2">
    <source>
        <dbReference type="Proteomes" id="UP000004995"/>
    </source>
</evidence>
<dbReference type="Gramene" id="KQK94149">
    <property type="protein sequence ID" value="KQK94149"/>
    <property type="gene ID" value="SETIT_028610mg"/>
</dbReference>
<dbReference type="Proteomes" id="UP000004995">
    <property type="component" value="Unassembled WGS sequence"/>
</dbReference>
<protein>
    <submittedName>
        <fullName evidence="1">Uncharacterized protein</fullName>
    </submittedName>
</protein>
<reference evidence="1" key="2">
    <citation type="submission" date="2018-08" db="UniProtKB">
        <authorList>
            <consortium name="EnsemblPlants"/>
        </authorList>
    </citation>
    <scope>IDENTIFICATION</scope>
    <source>
        <strain evidence="1">Yugu1</strain>
    </source>
</reference>
<evidence type="ECO:0000313" key="1">
    <source>
        <dbReference type="EnsemblPlants" id="KQK94149"/>
    </source>
</evidence>
<dbReference type="EMBL" id="AGNK02004766">
    <property type="status" value="NOT_ANNOTATED_CDS"/>
    <property type="molecule type" value="Genomic_DNA"/>
</dbReference>
<dbReference type="InParanoid" id="K3ZPT0"/>
<name>K3ZPT0_SETIT</name>
<sequence>MVGLPACLRRTGLYPLTTAAADCPMKWTLQVQA</sequence>
<dbReference type="AlphaFoldDB" id="K3ZPT0"/>
<keyword evidence="2" id="KW-1185">Reference proteome</keyword>
<accession>K3ZPT0</accession>
<dbReference type="HOGENOM" id="CLU_3385666_0_0_1"/>
<dbReference type="EnsemblPlants" id="KQK94149">
    <property type="protein sequence ID" value="KQK94149"/>
    <property type="gene ID" value="SETIT_028610mg"/>
</dbReference>
<reference evidence="2" key="1">
    <citation type="journal article" date="2012" name="Nat. Biotechnol.">
        <title>Reference genome sequence of the model plant Setaria.</title>
        <authorList>
            <person name="Bennetzen J.L."/>
            <person name="Schmutz J."/>
            <person name="Wang H."/>
            <person name="Percifield R."/>
            <person name="Hawkins J."/>
            <person name="Pontaroli A.C."/>
            <person name="Estep M."/>
            <person name="Feng L."/>
            <person name="Vaughn J.N."/>
            <person name="Grimwood J."/>
            <person name="Jenkins J."/>
            <person name="Barry K."/>
            <person name="Lindquist E."/>
            <person name="Hellsten U."/>
            <person name="Deshpande S."/>
            <person name="Wang X."/>
            <person name="Wu X."/>
            <person name="Mitros T."/>
            <person name="Triplett J."/>
            <person name="Yang X."/>
            <person name="Ye C.Y."/>
            <person name="Mauro-Herrera M."/>
            <person name="Wang L."/>
            <person name="Li P."/>
            <person name="Sharma M."/>
            <person name="Sharma R."/>
            <person name="Ronald P.C."/>
            <person name="Panaud O."/>
            <person name="Kellogg E.A."/>
            <person name="Brutnell T.P."/>
            <person name="Doust A.N."/>
            <person name="Tuskan G.A."/>
            <person name="Rokhsar D."/>
            <person name="Devos K.M."/>
        </authorList>
    </citation>
    <scope>NUCLEOTIDE SEQUENCE [LARGE SCALE GENOMIC DNA]</scope>
    <source>
        <strain evidence="2">cv. Yugu1</strain>
    </source>
</reference>
<organism evidence="1 2">
    <name type="scientific">Setaria italica</name>
    <name type="common">Foxtail millet</name>
    <name type="synonym">Panicum italicum</name>
    <dbReference type="NCBI Taxonomy" id="4555"/>
    <lineage>
        <taxon>Eukaryota</taxon>
        <taxon>Viridiplantae</taxon>
        <taxon>Streptophyta</taxon>
        <taxon>Embryophyta</taxon>
        <taxon>Tracheophyta</taxon>
        <taxon>Spermatophyta</taxon>
        <taxon>Magnoliopsida</taxon>
        <taxon>Liliopsida</taxon>
        <taxon>Poales</taxon>
        <taxon>Poaceae</taxon>
        <taxon>PACMAD clade</taxon>
        <taxon>Panicoideae</taxon>
        <taxon>Panicodae</taxon>
        <taxon>Paniceae</taxon>
        <taxon>Cenchrinae</taxon>
        <taxon>Setaria</taxon>
    </lineage>
</organism>